<evidence type="ECO:0000313" key="1">
    <source>
        <dbReference type="EMBL" id="MED6267151.1"/>
    </source>
</evidence>
<accession>A0ABU7CYF7</accession>
<evidence type="ECO:0000313" key="2">
    <source>
        <dbReference type="Proteomes" id="UP001352852"/>
    </source>
</evidence>
<protein>
    <submittedName>
        <fullName evidence="1">Uncharacterized protein</fullName>
    </submittedName>
</protein>
<organism evidence="1 2">
    <name type="scientific">Characodon lateralis</name>
    <dbReference type="NCBI Taxonomy" id="208331"/>
    <lineage>
        <taxon>Eukaryota</taxon>
        <taxon>Metazoa</taxon>
        <taxon>Chordata</taxon>
        <taxon>Craniata</taxon>
        <taxon>Vertebrata</taxon>
        <taxon>Euteleostomi</taxon>
        <taxon>Actinopterygii</taxon>
        <taxon>Neopterygii</taxon>
        <taxon>Teleostei</taxon>
        <taxon>Neoteleostei</taxon>
        <taxon>Acanthomorphata</taxon>
        <taxon>Ovalentaria</taxon>
        <taxon>Atherinomorphae</taxon>
        <taxon>Cyprinodontiformes</taxon>
        <taxon>Goodeidae</taxon>
        <taxon>Characodon</taxon>
    </lineage>
</organism>
<feature type="non-terminal residue" evidence="1">
    <location>
        <position position="60"/>
    </location>
</feature>
<dbReference type="Proteomes" id="UP001352852">
    <property type="component" value="Unassembled WGS sequence"/>
</dbReference>
<sequence length="60" mass="6985">MKGDLAHLEAADESMDVDIEGIIQCIKQGDENGVQMQLQEFNKEYAQCFFFDADEREKRR</sequence>
<name>A0ABU7CYF7_9TELE</name>
<dbReference type="EMBL" id="JAHUTJ010008749">
    <property type="protein sequence ID" value="MED6267151.1"/>
    <property type="molecule type" value="Genomic_DNA"/>
</dbReference>
<keyword evidence="2" id="KW-1185">Reference proteome</keyword>
<proteinExistence type="predicted"/>
<comment type="caution">
    <text evidence="1">The sequence shown here is derived from an EMBL/GenBank/DDBJ whole genome shotgun (WGS) entry which is preliminary data.</text>
</comment>
<gene>
    <name evidence="1" type="ORF">CHARACLAT_009183</name>
</gene>
<reference evidence="1 2" key="1">
    <citation type="submission" date="2021-06" db="EMBL/GenBank/DDBJ databases">
        <authorList>
            <person name="Palmer J.M."/>
        </authorList>
    </citation>
    <scope>NUCLEOTIDE SEQUENCE [LARGE SCALE GENOMIC DNA]</scope>
    <source>
        <strain evidence="1 2">CL_MEX2019</strain>
        <tissue evidence="1">Muscle</tissue>
    </source>
</reference>